<organism evidence="2 3">
    <name type="scientific">Actinokineospora soli</name>
    <dbReference type="NCBI Taxonomy" id="1048753"/>
    <lineage>
        <taxon>Bacteria</taxon>
        <taxon>Bacillati</taxon>
        <taxon>Actinomycetota</taxon>
        <taxon>Actinomycetes</taxon>
        <taxon>Pseudonocardiales</taxon>
        <taxon>Pseudonocardiaceae</taxon>
        <taxon>Actinokineospora</taxon>
    </lineage>
</organism>
<dbReference type="Pfam" id="PF19809">
    <property type="entry name" value="DUF6292"/>
    <property type="match status" value="1"/>
</dbReference>
<evidence type="ECO:0000313" key="2">
    <source>
        <dbReference type="EMBL" id="MFC7615393.1"/>
    </source>
</evidence>
<proteinExistence type="predicted"/>
<keyword evidence="3" id="KW-1185">Reference proteome</keyword>
<evidence type="ECO:0000313" key="3">
    <source>
        <dbReference type="Proteomes" id="UP001596512"/>
    </source>
</evidence>
<sequence>MESDFDDTAARGLQGYLRLVTGQLRLSGECGFVDAERPMGAYLALDGRLPAYPDRDVALVWDEVRGWAVAVETHSGEDLLVCEYYGADLVPAPDAVARWVRGVLSGKGRGRRLVSPRGAREDVAGRLAPYAIVGLMLEPRSA</sequence>
<dbReference type="InterPro" id="IPR046259">
    <property type="entry name" value="DUF6292"/>
</dbReference>
<gene>
    <name evidence="2" type="ORF">ACFQV2_19690</name>
</gene>
<protein>
    <submittedName>
        <fullName evidence="2">DUF6292 family protein</fullName>
    </submittedName>
</protein>
<name>A0ABW2TS77_9PSEU</name>
<feature type="domain" description="DUF6292" evidence="1">
    <location>
        <begin position="16"/>
        <end position="101"/>
    </location>
</feature>
<dbReference type="EMBL" id="JBHTEY010000004">
    <property type="protein sequence ID" value="MFC7615393.1"/>
    <property type="molecule type" value="Genomic_DNA"/>
</dbReference>
<dbReference type="Proteomes" id="UP001596512">
    <property type="component" value="Unassembled WGS sequence"/>
</dbReference>
<comment type="caution">
    <text evidence="2">The sequence shown here is derived from an EMBL/GenBank/DDBJ whole genome shotgun (WGS) entry which is preliminary data.</text>
</comment>
<reference evidence="3" key="1">
    <citation type="journal article" date="2019" name="Int. J. Syst. Evol. Microbiol.">
        <title>The Global Catalogue of Microorganisms (GCM) 10K type strain sequencing project: providing services to taxonomists for standard genome sequencing and annotation.</title>
        <authorList>
            <consortium name="The Broad Institute Genomics Platform"/>
            <consortium name="The Broad Institute Genome Sequencing Center for Infectious Disease"/>
            <person name="Wu L."/>
            <person name="Ma J."/>
        </authorList>
    </citation>
    <scope>NUCLEOTIDE SEQUENCE [LARGE SCALE GENOMIC DNA]</scope>
    <source>
        <strain evidence="3">JCM 17695</strain>
    </source>
</reference>
<accession>A0ABW2TS77</accession>
<evidence type="ECO:0000259" key="1">
    <source>
        <dbReference type="Pfam" id="PF19809"/>
    </source>
</evidence>